<comment type="caution">
    <text evidence="3">The sequence shown here is derived from an EMBL/GenBank/DDBJ whole genome shotgun (WGS) entry which is preliminary data.</text>
</comment>
<evidence type="ECO:0000259" key="2">
    <source>
        <dbReference type="Pfam" id="PF04480"/>
    </source>
</evidence>
<dbReference type="Proteomes" id="UP001427805">
    <property type="component" value="Unassembled WGS sequence"/>
</dbReference>
<dbReference type="Gene3D" id="3.40.960.10">
    <property type="entry name" value="VSR Endonuclease"/>
    <property type="match status" value="1"/>
</dbReference>
<feature type="domain" description="DUF559" evidence="2">
    <location>
        <begin position="14"/>
        <end position="117"/>
    </location>
</feature>
<evidence type="ECO:0000313" key="3">
    <source>
        <dbReference type="EMBL" id="MEN3748703.1"/>
    </source>
</evidence>
<keyword evidence="4" id="KW-1185">Reference proteome</keyword>
<dbReference type="Pfam" id="PF04480">
    <property type="entry name" value="DUF559"/>
    <property type="match status" value="1"/>
</dbReference>
<protein>
    <submittedName>
        <fullName evidence="3">Endonuclease domain-containing protein</fullName>
    </submittedName>
</protein>
<dbReference type="EMBL" id="JBDIZK010000010">
    <property type="protein sequence ID" value="MEN3748703.1"/>
    <property type="molecule type" value="Genomic_DNA"/>
</dbReference>
<keyword evidence="3" id="KW-0540">Nuclease</keyword>
<keyword evidence="3" id="KW-0255">Endonuclease</keyword>
<proteinExistence type="predicted"/>
<dbReference type="GO" id="GO:0004519">
    <property type="term" value="F:endonuclease activity"/>
    <property type="evidence" value="ECO:0007669"/>
    <property type="project" value="UniProtKB-KW"/>
</dbReference>
<accession>A0ABV0BAV0</accession>
<evidence type="ECO:0000256" key="1">
    <source>
        <dbReference type="SAM" id="MobiDB-lite"/>
    </source>
</evidence>
<dbReference type="CDD" id="cd01038">
    <property type="entry name" value="Endonuclease_DUF559"/>
    <property type="match status" value="1"/>
</dbReference>
<dbReference type="PANTHER" id="PTHR38590">
    <property type="entry name" value="BLL0828 PROTEIN"/>
    <property type="match status" value="1"/>
</dbReference>
<name>A0ABV0BAV0_9SPHN</name>
<sequence length="148" mass="16528">MFKDRSPKGNRNSIRRARAQRREMSLPEVLLWQALRTRPEQLKFRRQHPSGEYSLDFYCGDAALAIEVDGEAHSRGDRPARDERRDAWLAERGIETLRVPASVVLRDPADAADAIVAVAVARLPLHHPAARGGPPPRASSGRIAEGHR</sequence>
<dbReference type="PANTHER" id="PTHR38590:SF1">
    <property type="entry name" value="BLL0828 PROTEIN"/>
    <property type="match status" value="1"/>
</dbReference>
<feature type="region of interest" description="Disordered" evidence="1">
    <location>
        <begin position="1"/>
        <end position="22"/>
    </location>
</feature>
<evidence type="ECO:0000313" key="4">
    <source>
        <dbReference type="Proteomes" id="UP001427805"/>
    </source>
</evidence>
<dbReference type="RefSeq" id="WP_346247742.1">
    <property type="nucleotide sequence ID" value="NZ_JBDIZK010000010.1"/>
</dbReference>
<dbReference type="InterPro" id="IPR011335">
    <property type="entry name" value="Restrct_endonuc-II-like"/>
</dbReference>
<reference evidence="3 4" key="1">
    <citation type="submission" date="2024-05" db="EMBL/GenBank/DDBJ databases">
        <title>Sphingomonas sp. HF-S3 16S ribosomal RNA gene Genome sequencing and assembly.</title>
        <authorList>
            <person name="Lee H."/>
        </authorList>
    </citation>
    <scope>NUCLEOTIDE SEQUENCE [LARGE SCALE GENOMIC DNA]</scope>
    <source>
        <strain evidence="3 4">HF-S3</strain>
    </source>
</reference>
<dbReference type="InterPro" id="IPR047216">
    <property type="entry name" value="Endonuclease_DUF559_bact"/>
</dbReference>
<organism evidence="3 4">
    <name type="scientific">Sphingomonas rustica</name>
    <dbReference type="NCBI Taxonomy" id="3103142"/>
    <lineage>
        <taxon>Bacteria</taxon>
        <taxon>Pseudomonadati</taxon>
        <taxon>Pseudomonadota</taxon>
        <taxon>Alphaproteobacteria</taxon>
        <taxon>Sphingomonadales</taxon>
        <taxon>Sphingomonadaceae</taxon>
        <taxon>Sphingomonas</taxon>
    </lineage>
</organism>
<feature type="region of interest" description="Disordered" evidence="1">
    <location>
        <begin position="126"/>
        <end position="148"/>
    </location>
</feature>
<keyword evidence="3" id="KW-0378">Hydrolase</keyword>
<gene>
    <name evidence="3" type="ORF">TPR58_16125</name>
</gene>
<dbReference type="InterPro" id="IPR007569">
    <property type="entry name" value="DUF559"/>
</dbReference>
<dbReference type="SUPFAM" id="SSF52980">
    <property type="entry name" value="Restriction endonuclease-like"/>
    <property type="match status" value="1"/>
</dbReference>